<feature type="region of interest" description="Disordered" evidence="3">
    <location>
        <begin position="273"/>
        <end position="306"/>
    </location>
</feature>
<accession>A0A067M1S0</accession>
<evidence type="ECO:0000256" key="1">
    <source>
        <dbReference type="ARBA" id="ARBA00022741"/>
    </source>
</evidence>
<dbReference type="PROSITE" id="PS50011">
    <property type="entry name" value="PROTEIN_KINASE_DOM"/>
    <property type="match status" value="1"/>
</dbReference>
<dbReference type="InterPro" id="IPR008271">
    <property type="entry name" value="Ser/Thr_kinase_AS"/>
</dbReference>
<dbReference type="STRING" id="930990.A0A067M1S0"/>
<proteinExistence type="predicted"/>
<dbReference type="PIRSF" id="PIRSF000654">
    <property type="entry name" value="Integrin-linked_kinase"/>
    <property type="match status" value="1"/>
</dbReference>
<dbReference type="EMBL" id="KL198075">
    <property type="protein sequence ID" value="KDQ09708.1"/>
    <property type="molecule type" value="Genomic_DNA"/>
</dbReference>
<evidence type="ECO:0000313" key="6">
    <source>
        <dbReference type="Proteomes" id="UP000027195"/>
    </source>
</evidence>
<reference evidence="6" key="1">
    <citation type="journal article" date="2014" name="Proc. Natl. Acad. Sci. U.S.A.">
        <title>Extensive sampling of basidiomycete genomes demonstrates inadequacy of the white-rot/brown-rot paradigm for wood decay fungi.</title>
        <authorList>
            <person name="Riley R."/>
            <person name="Salamov A.A."/>
            <person name="Brown D.W."/>
            <person name="Nagy L.G."/>
            <person name="Floudas D."/>
            <person name="Held B.W."/>
            <person name="Levasseur A."/>
            <person name="Lombard V."/>
            <person name="Morin E."/>
            <person name="Otillar R."/>
            <person name="Lindquist E.A."/>
            <person name="Sun H."/>
            <person name="LaButti K.M."/>
            <person name="Schmutz J."/>
            <person name="Jabbour D."/>
            <person name="Luo H."/>
            <person name="Baker S.E."/>
            <person name="Pisabarro A.G."/>
            <person name="Walton J.D."/>
            <person name="Blanchette R.A."/>
            <person name="Henrissat B."/>
            <person name="Martin F."/>
            <person name="Cullen D."/>
            <person name="Hibbett D.S."/>
            <person name="Grigoriev I.V."/>
        </authorList>
    </citation>
    <scope>NUCLEOTIDE SEQUENCE [LARGE SCALE GENOMIC DNA]</scope>
    <source>
        <strain evidence="6">FD-172 SS1</strain>
    </source>
</reference>
<dbReference type="InterPro" id="IPR011009">
    <property type="entry name" value="Kinase-like_dom_sf"/>
</dbReference>
<protein>
    <recommendedName>
        <fullName evidence="4">Protein kinase domain-containing protein</fullName>
    </recommendedName>
</protein>
<dbReference type="SMART" id="SM00220">
    <property type="entry name" value="S_TKc"/>
    <property type="match status" value="1"/>
</dbReference>
<feature type="domain" description="Protein kinase" evidence="4">
    <location>
        <begin position="1"/>
        <end position="270"/>
    </location>
</feature>
<evidence type="ECO:0000256" key="3">
    <source>
        <dbReference type="SAM" id="MobiDB-lite"/>
    </source>
</evidence>
<dbReference type="GO" id="GO:0005524">
    <property type="term" value="F:ATP binding"/>
    <property type="evidence" value="ECO:0007669"/>
    <property type="project" value="UniProtKB-KW"/>
</dbReference>
<dbReference type="InterPro" id="IPR000719">
    <property type="entry name" value="Prot_kinase_dom"/>
</dbReference>
<keyword evidence="1" id="KW-0547">Nucleotide-binding</keyword>
<name>A0A067M1S0_BOTB1</name>
<dbReference type="AlphaFoldDB" id="A0A067M1S0"/>
<dbReference type="InterPro" id="IPR051681">
    <property type="entry name" value="Ser/Thr_Kinases-Pseudokinases"/>
</dbReference>
<keyword evidence="6" id="KW-1185">Reference proteome</keyword>
<sequence length="306" mass="34711">MTKRKVKTDGGFADCWKGVFLGRHEVAMKVLRSNIPPDAAIRRLEREIKAWKRLKHVHILPLIGTYVKGPDTYMISPWKYNGGALEYVKQNPNANSLYLLAQVARGLVYLHNLKPPIIHGDIKGANILISKDGDACIGDFGLSEIVEEGYASRYSTPWYIAGHPRWQAPEIIKAKTNEEARRTKATDMFAFGRLMLELLTRNIPFFYISRKEAVAVKVASGDLPEKPIDKDTISRGLTDDIWSLMENSWNVKPSERKDAKHFSCRLRDLVASRSKYRDSEGPSKRARSRPEGDEDEDESVRQLACP</sequence>
<organism evidence="5 6">
    <name type="scientific">Botryobasidium botryosum (strain FD-172 SS1)</name>
    <dbReference type="NCBI Taxonomy" id="930990"/>
    <lineage>
        <taxon>Eukaryota</taxon>
        <taxon>Fungi</taxon>
        <taxon>Dikarya</taxon>
        <taxon>Basidiomycota</taxon>
        <taxon>Agaricomycotina</taxon>
        <taxon>Agaricomycetes</taxon>
        <taxon>Cantharellales</taxon>
        <taxon>Botryobasidiaceae</taxon>
        <taxon>Botryobasidium</taxon>
    </lineage>
</organism>
<evidence type="ECO:0000259" key="4">
    <source>
        <dbReference type="PROSITE" id="PS50011"/>
    </source>
</evidence>
<dbReference type="PROSITE" id="PS00108">
    <property type="entry name" value="PROTEIN_KINASE_ST"/>
    <property type="match status" value="1"/>
</dbReference>
<dbReference type="InParanoid" id="A0A067M1S0"/>
<dbReference type="PANTHER" id="PTHR44329:SF298">
    <property type="entry name" value="MIXED LINEAGE KINASE DOMAIN-LIKE PROTEIN"/>
    <property type="match status" value="1"/>
</dbReference>
<evidence type="ECO:0000313" key="5">
    <source>
        <dbReference type="EMBL" id="KDQ09708.1"/>
    </source>
</evidence>
<dbReference type="HOGENOM" id="CLU_000288_7_18_1"/>
<dbReference type="SUPFAM" id="SSF56112">
    <property type="entry name" value="Protein kinase-like (PK-like)"/>
    <property type="match status" value="1"/>
</dbReference>
<dbReference type="OrthoDB" id="5966500at2759"/>
<evidence type="ECO:0000256" key="2">
    <source>
        <dbReference type="ARBA" id="ARBA00022840"/>
    </source>
</evidence>
<dbReference type="Pfam" id="PF00069">
    <property type="entry name" value="Pkinase"/>
    <property type="match status" value="1"/>
</dbReference>
<feature type="compositionally biased region" description="Basic and acidic residues" evidence="3">
    <location>
        <begin position="273"/>
        <end position="291"/>
    </location>
</feature>
<keyword evidence="2" id="KW-0067">ATP-binding</keyword>
<dbReference type="Proteomes" id="UP000027195">
    <property type="component" value="Unassembled WGS sequence"/>
</dbReference>
<dbReference type="PANTHER" id="PTHR44329">
    <property type="entry name" value="SERINE/THREONINE-PROTEIN KINASE TNNI3K-RELATED"/>
    <property type="match status" value="1"/>
</dbReference>
<gene>
    <name evidence="5" type="ORF">BOTBODRAFT_116772</name>
</gene>
<dbReference type="Gene3D" id="1.10.510.10">
    <property type="entry name" value="Transferase(Phosphotransferase) domain 1"/>
    <property type="match status" value="1"/>
</dbReference>
<dbReference type="GO" id="GO:0004674">
    <property type="term" value="F:protein serine/threonine kinase activity"/>
    <property type="evidence" value="ECO:0007669"/>
    <property type="project" value="TreeGrafter"/>
</dbReference>